<evidence type="ECO:0000313" key="4">
    <source>
        <dbReference type="Proteomes" id="UP000320179"/>
    </source>
</evidence>
<gene>
    <name evidence="3" type="ORF">BHS09_04300</name>
</gene>
<dbReference type="InterPro" id="IPR009875">
    <property type="entry name" value="PilZ_domain"/>
</dbReference>
<name>A0AAE6KQN3_MYXXA</name>
<reference evidence="3 4" key="1">
    <citation type="journal article" date="2019" name="Science">
        <title>Social genes are selection hotspots in kin groups of a soil microbe.</title>
        <authorList>
            <person name="Wielgoss S."/>
            <person name="Wolfensberger R."/>
            <person name="Sun L."/>
            <person name="Fiegna F."/>
            <person name="Velicer G.J."/>
        </authorList>
    </citation>
    <scope>NUCLEOTIDE SEQUENCE [LARGE SCALE GENOMIC DNA]</scope>
    <source>
        <strain evidence="3 4">MC3.5.9c15</strain>
    </source>
</reference>
<dbReference type="EMBL" id="CP017174">
    <property type="protein sequence ID" value="QDE66280.1"/>
    <property type="molecule type" value="Genomic_DNA"/>
</dbReference>
<feature type="domain" description="PilZ" evidence="2">
    <location>
        <begin position="50"/>
        <end position="149"/>
    </location>
</feature>
<organism evidence="3 4">
    <name type="scientific">Myxococcus xanthus</name>
    <dbReference type="NCBI Taxonomy" id="34"/>
    <lineage>
        <taxon>Bacteria</taxon>
        <taxon>Pseudomonadati</taxon>
        <taxon>Myxococcota</taxon>
        <taxon>Myxococcia</taxon>
        <taxon>Myxococcales</taxon>
        <taxon>Cystobacterineae</taxon>
        <taxon>Myxococcaceae</taxon>
        <taxon>Myxococcus</taxon>
    </lineage>
</organism>
<dbReference type="Pfam" id="PF07238">
    <property type="entry name" value="PilZ"/>
    <property type="match status" value="1"/>
</dbReference>
<accession>A0AAE6KQN3</accession>
<feature type="region of interest" description="Disordered" evidence="1">
    <location>
        <begin position="18"/>
        <end position="50"/>
    </location>
</feature>
<dbReference type="GO" id="GO:0035438">
    <property type="term" value="F:cyclic-di-GMP binding"/>
    <property type="evidence" value="ECO:0007669"/>
    <property type="project" value="InterPro"/>
</dbReference>
<dbReference type="Gene3D" id="2.40.10.220">
    <property type="entry name" value="predicted glycosyltransferase like domains"/>
    <property type="match status" value="1"/>
</dbReference>
<protein>
    <recommendedName>
        <fullName evidence="2">PilZ domain-containing protein</fullName>
    </recommendedName>
</protein>
<sequence>MRCGLAGFRDFVPTRHIPYASSQSPGSPAGLPPGEGWNMNSASVNESPTDRRRFPRLEAPLYARPARLRRVDKQQVLDASLGGIRIYSDEQYTQDSELELDLFLRDGTSLECKARVAWTRKLPKDAVARFEVGLAFTDVPPLAMDKLKSVLVADDEGGPAGS</sequence>
<proteinExistence type="predicted"/>
<dbReference type="SUPFAM" id="SSF141371">
    <property type="entry name" value="PilZ domain-like"/>
    <property type="match status" value="1"/>
</dbReference>
<evidence type="ECO:0000313" key="3">
    <source>
        <dbReference type="EMBL" id="QDE66280.1"/>
    </source>
</evidence>
<feature type="compositionally biased region" description="Polar residues" evidence="1">
    <location>
        <begin position="38"/>
        <end position="47"/>
    </location>
</feature>
<evidence type="ECO:0000259" key="2">
    <source>
        <dbReference type="Pfam" id="PF07238"/>
    </source>
</evidence>
<evidence type="ECO:0000256" key="1">
    <source>
        <dbReference type="SAM" id="MobiDB-lite"/>
    </source>
</evidence>
<dbReference type="Proteomes" id="UP000320179">
    <property type="component" value="Chromosome"/>
</dbReference>
<dbReference type="AlphaFoldDB" id="A0AAE6KQN3"/>